<feature type="active site" description="Proton donor/acceptor" evidence="1">
    <location>
        <position position="135"/>
    </location>
</feature>
<sequence length="171" mass="18408">MGLVLPDGQNSDRTTGHLILGRDRWSCALGKGGIRADKAEGDDATPTGLLPLRRVLYRADRLHPPACAVPVEPIAPQDGWCDDPGHPDYNRAVTLPHPARHEELWRRDGLYDVVGVLGWNDAPVVRGRGSAIFLHVARPGLAPTEGCVALPLPDLLFVLSKGLTGIEVRPG</sequence>
<name>A0ABU3MDE6_9PROT</name>
<evidence type="ECO:0000259" key="2">
    <source>
        <dbReference type="PROSITE" id="PS52029"/>
    </source>
</evidence>
<proteinExistence type="predicted"/>
<dbReference type="Proteomes" id="UP001258945">
    <property type="component" value="Unassembled WGS sequence"/>
</dbReference>
<dbReference type="RefSeq" id="WP_314280856.1">
    <property type="nucleotide sequence ID" value="NZ_JAVVDO010000005.1"/>
</dbReference>
<dbReference type="EMBL" id="JAVVDO010000005">
    <property type="protein sequence ID" value="MDT8330400.1"/>
    <property type="molecule type" value="Genomic_DNA"/>
</dbReference>
<gene>
    <name evidence="3" type="ORF">RQ831_04995</name>
</gene>
<feature type="active site" description="Nucleophile" evidence="1">
    <location>
        <position position="147"/>
    </location>
</feature>
<dbReference type="Pfam" id="PF03734">
    <property type="entry name" value="YkuD"/>
    <property type="match status" value="1"/>
</dbReference>
<evidence type="ECO:0000313" key="3">
    <source>
        <dbReference type="EMBL" id="MDT8330400.1"/>
    </source>
</evidence>
<feature type="domain" description="L,D-TPase catalytic" evidence="2">
    <location>
        <begin position="1"/>
        <end position="171"/>
    </location>
</feature>
<evidence type="ECO:0000256" key="1">
    <source>
        <dbReference type="PROSITE-ProRule" id="PRU01373"/>
    </source>
</evidence>
<protein>
    <submittedName>
        <fullName evidence="3">L,D-transpeptidase family protein</fullName>
    </submittedName>
</protein>
<dbReference type="PANTHER" id="PTHR38589">
    <property type="entry name" value="BLR0621 PROTEIN"/>
    <property type="match status" value="1"/>
</dbReference>
<keyword evidence="1" id="KW-0961">Cell wall biogenesis/degradation</keyword>
<dbReference type="PROSITE" id="PS52029">
    <property type="entry name" value="LD_TPASE"/>
    <property type="match status" value="1"/>
</dbReference>
<comment type="pathway">
    <text evidence="1">Cell wall biogenesis; peptidoglycan biosynthesis.</text>
</comment>
<keyword evidence="1" id="KW-0573">Peptidoglycan synthesis</keyword>
<keyword evidence="4" id="KW-1185">Reference proteome</keyword>
<keyword evidence="1" id="KW-0133">Cell shape</keyword>
<evidence type="ECO:0000313" key="4">
    <source>
        <dbReference type="Proteomes" id="UP001258945"/>
    </source>
</evidence>
<organism evidence="3 4">
    <name type="scientific">Roseomonas gilardii</name>
    <dbReference type="NCBI Taxonomy" id="257708"/>
    <lineage>
        <taxon>Bacteria</taxon>
        <taxon>Pseudomonadati</taxon>
        <taxon>Pseudomonadota</taxon>
        <taxon>Alphaproteobacteria</taxon>
        <taxon>Acetobacterales</taxon>
        <taxon>Roseomonadaceae</taxon>
        <taxon>Roseomonas</taxon>
    </lineage>
</organism>
<accession>A0ABU3MDE6</accession>
<comment type="caution">
    <text evidence="3">The sequence shown here is derived from an EMBL/GenBank/DDBJ whole genome shotgun (WGS) entry which is preliminary data.</text>
</comment>
<reference evidence="3 4" key="1">
    <citation type="journal article" date="2019" name="Microb. Pathog.">
        <title>Comparison of VITEK 2, MALDI-TOF MS, 16S rRNA gene sequencing, and whole-genome sequencing for identification of Roseomonas mucosa.</title>
        <authorList>
            <person name="Rudolph W.W."/>
            <person name="Gunzer F."/>
            <person name="Trauth M."/>
            <person name="Bunk B."/>
            <person name="Bigge R."/>
            <person name="Schrottner P."/>
        </authorList>
    </citation>
    <scope>NUCLEOTIDE SEQUENCE [LARGE SCALE GENOMIC DNA]</scope>
    <source>
        <strain evidence="3 4">DSM 103800</strain>
    </source>
</reference>
<dbReference type="PANTHER" id="PTHR38589:SF1">
    <property type="entry name" value="BLR0621 PROTEIN"/>
    <property type="match status" value="1"/>
</dbReference>
<dbReference type="InterPro" id="IPR005490">
    <property type="entry name" value="LD_TPept_cat_dom"/>
</dbReference>